<protein>
    <submittedName>
        <fullName evidence="2">Uncharacterized protein</fullName>
    </submittedName>
</protein>
<dbReference type="Proteomes" id="UP000004535">
    <property type="component" value="Unassembled WGS sequence"/>
</dbReference>
<reference evidence="2 3" key="1">
    <citation type="journal article" date="2012" name="J. Bacteriol.">
        <title>Draft Genome Sequence Determination for Cystic Fibrosis and Chronic Granulomatous Disease Burkholderia multivorans Isolates.</title>
        <authorList>
            <person name="Varga J.J."/>
            <person name="Losada L."/>
            <person name="Zelazny A.M."/>
            <person name="Brinkac L."/>
            <person name="Harkins D."/>
            <person name="Radune D."/>
            <person name="Hostetler J."/>
            <person name="Sampaio E.P."/>
            <person name="Ronning C.M."/>
            <person name="Nierman W.C."/>
            <person name="Greenberg D.E."/>
            <person name="Holland S.M."/>
            <person name="Goldberg J.B."/>
        </authorList>
    </citation>
    <scope>NUCLEOTIDE SEQUENCE [LARGE SCALE GENOMIC DNA]</scope>
    <source>
        <strain evidence="2 3">CGD2</strain>
    </source>
</reference>
<dbReference type="EMBL" id="ACFC01000002">
    <property type="protein sequence ID" value="EEE08651.1"/>
    <property type="molecule type" value="Genomic_DNA"/>
</dbReference>
<organism evidence="2 3">
    <name type="scientific">Burkholderia multivorans CGD2</name>
    <dbReference type="NCBI Taxonomy" id="513052"/>
    <lineage>
        <taxon>Bacteria</taxon>
        <taxon>Pseudomonadati</taxon>
        <taxon>Pseudomonadota</taxon>
        <taxon>Betaproteobacteria</taxon>
        <taxon>Burkholderiales</taxon>
        <taxon>Burkholderiaceae</taxon>
        <taxon>Burkholderia</taxon>
        <taxon>Burkholderia cepacia complex</taxon>
    </lineage>
</organism>
<name>B9BL34_9BURK</name>
<feature type="region of interest" description="Disordered" evidence="1">
    <location>
        <begin position="14"/>
        <end position="57"/>
    </location>
</feature>
<evidence type="ECO:0000256" key="1">
    <source>
        <dbReference type="SAM" id="MobiDB-lite"/>
    </source>
</evidence>
<evidence type="ECO:0000313" key="2">
    <source>
        <dbReference type="EMBL" id="EEE08651.1"/>
    </source>
</evidence>
<evidence type="ECO:0000313" key="3">
    <source>
        <dbReference type="Proteomes" id="UP000004535"/>
    </source>
</evidence>
<feature type="compositionally biased region" description="Low complexity" evidence="1">
    <location>
        <begin position="26"/>
        <end position="38"/>
    </location>
</feature>
<accession>B9BL34</accession>
<comment type="caution">
    <text evidence="2">The sequence shown here is derived from an EMBL/GenBank/DDBJ whole genome shotgun (WGS) entry which is preliminary data.</text>
</comment>
<dbReference type="AlphaFoldDB" id="B9BL34"/>
<gene>
    <name evidence="2" type="ORF">BURMUCGD2_5792</name>
</gene>
<proteinExistence type="predicted"/>
<sequence>MLKRGSERVHVVVGSMAANGRDGRRAPAGAAHRAPRTANSSHDCRQSLRPPQTISMH</sequence>